<dbReference type="EMBL" id="AJWY01010594">
    <property type="protein sequence ID" value="EKC55101.1"/>
    <property type="molecule type" value="Genomic_DNA"/>
</dbReference>
<organism evidence="1">
    <name type="scientific">human gut metagenome</name>
    <dbReference type="NCBI Taxonomy" id="408170"/>
    <lineage>
        <taxon>unclassified sequences</taxon>
        <taxon>metagenomes</taxon>
        <taxon>organismal metagenomes</taxon>
    </lineage>
</organism>
<accession>K1T6X5</accession>
<reference evidence="1" key="1">
    <citation type="journal article" date="2013" name="Environ. Microbiol.">
        <title>Microbiota from the distal guts of lean and obese adolescents exhibit partial functional redundancy besides clear differences in community structure.</title>
        <authorList>
            <person name="Ferrer M."/>
            <person name="Ruiz A."/>
            <person name="Lanza F."/>
            <person name="Haange S.B."/>
            <person name="Oberbach A."/>
            <person name="Till H."/>
            <person name="Bargiela R."/>
            <person name="Campoy C."/>
            <person name="Segura M.T."/>
            <person name="Richter M."/>
            <person name="von Bergen M."/>
            <person name="Seifert J."/>
            <person name="Suarez A."/>
        </authorList>
    </citation>
    <scope>NUCLEOTIDE SEQUENCE</scope>
</reference>
<name>K1T6X5_9ZZZZ</name>
<feature type="non-terminal residue" evidence="1">
    <location>
        <position position="50"/>
    </location>
</feature>
<proteinExistence type="predicted"/>
<evidence type="ECO:0000313" key="1">
    <source>
        <dbReference type="EMBL" id="EKC55101.1"/>
    </source>
</evidence>
<sequence>MERPLYINWLVNEEGVTFEDGVALKCYKLSYETDEAVFDDWALHIRKHYV</sequence>
<comment type="caution">
    <text evidence="1">The sequence shown here is derived from an EMBL/GenBank/DDBJ whole genome shotgun (WGS) entry which is preliminary data.</text>
</comment>
<protein>
    <submittedName>
        <fullName evidence="1">Uncharacterized protein</fullName>
    </submittedName>
</protein>
<gene>
    <name evidence="1" type="ORF">LEA_15525</name>
</gene>
<dbReference type="AlphaFoldDB" id="K1T6X5"/>